<accession>X1LEQ8</accession>
<name>X1LEQ8_9ZZZZ</name>
<evidence type="ECO:0000313" key="1">
    <source>
        <dbReference type="EMBL" id="GAI00905.1"/>
    </source>
</evidence>
<comment type="caution">
    <text evidence="1">The sequence shown here is derived from an EMBL/GenBank/DDBJ whole genome shotgun (WGS) entry which is preliminary data.</text>
</comment>
<reference evidence="1" key="1">
    <citation type="journal article" date="2014" name="Front. Microbiol.">
        <title>High frequency of phylogenetically diverse reductive dehalogenase-homologous genes in deep subseafloor sedimentary metagenomes.</title>
        <authorList>
            <person name="Kawai M."/>
            <person name="Futagami T."/>
            <person name="Toyoda A."/>
            <person name="Takaki Y."/>
            <person name="Nishi S."/>
            <person name="Hori S."/>
            <person name="Arai W."/>
            <person name="Tsubouchi T."/>
            <person name="Morono Y."/>
            <person name="Uchiyama I."/>
            <person name="Ito T."/>
            <person name="Fujiyama A."/>
            <person name="Inagaki F."/>
            <person name="Takami H."/>
        </authorList>
    </citation>
    <scope>NUCLEOTIDE SEQUENCE</scope>
    <source>
        <strain evidence="1">Expedition CK06-06</strain>
    </source>
</reference>
<feature type="non-terminal residue" evidence="1">
    <location>
        <position position="1"/>
    </location>
</feature>
<sequence length="85" mass="10010">LQPAVPYHSWSEYREKVEFLEKEPETYEEAAKIAKIQIIENFCVTSYTCSNYKIFPLYSFNFEFRNSISYGGEYPEIPATFTPCD</sequence>
<dbReference type="EMBL" id="BARU01047643">
    <property type="protein sequence ID" value="GAI00905.1"/>
    <property type="molecule type" value="Genomic_DNA"/>
</dbReference>
<gene>
    <name evidence="1" type="ORF">S03H2_71280</name>
</gene>
<protein>
    <submittedName>
        <fullName evidence="1">Uncharacterized protein</fullName>
    </submittedName>
</protein>
<proteinExistence type="predicted"/>
<dbReference type="AlphaFoldDB" id="X1LEQ8"/>
<organism evidence="1">
    <name type="scientific">marine sediment metagenome</name>
    <dbReference type="NCBI Taxonomy" id="412755"/>
    <lineage>
        <taxon>unclassified sequences</taxon>
        <taxon>metagenomes</taxon>
        <taxon>ecological metagenomes</taxon>
    </lineage>
</organism>